<protein>
    <submittedName>
        <fullName evidence="4">Uncharacterized LOC110966942</fullName>
    </submittedName>
</protein>
<dbReference type="Pfam" id="PF10488">
    <property type="entry name" value="PP1c_bdg"/>
    <property type="match status" value="1"/>
</dbReference>
<evidence type="ECO:0000256" key="1">
    <source>
        <dbReference type="ARBA" id="ARBA00010161"/>
    </source>
</evidence>
<dbReference type="AlphaFoldDB" id="A0A3Q1HCR6"/>
<feature type="region of interest" description="Disordered" evidence="2">
    <location>
        <begin position="309"/>
        <end position="339"/>
    </location>
</feature>
<comment type="similarity">
    <text evidence="1">Belongs to the PPP1R15 family.</text>
</comment>
<sequence length="631" mass="68391">MFRNMSSEGHLSGGHSPASSPGHGVSSPGLVSQESSWIGLLSRPALALLQRVLPGPRVRSPALAEKGPGWLPVDLNTSFVQEESEFLQQLDGMMPLTQHPPPHLSYLRCDHGGPLEPQLCGASAWMTADSLREMGLQNAAELDLNLCQQTQLGYFSSVRTFLNQVLLSSQDLRPPSDWVLEAGGPPVKGGTGRGRWGSFWGAEEGSQRGLLSDLSLVEDGTAPGLLCPPPGTKATPVFFPSREWRLGEPSGPSLHKEQPANRGGLQTVQSMEGSEADLQLSIRTHLSSEVAVLTREQDHGYCSLEEEQLKARTPEGSAGDEEPPAAQQGGSGWPVDLSTPQCQNKAIAFIMGCPCSDDDDSSQSDTGGDDGFDSEGLSDLSESTGEDEDEDSEVDSESERLWSSLCQSHDPYNPQNFTARLQSGTGPRSIPGSTPPSSPRSSPWSSPASSISSSPPSGLDVWEDSASASEADEAESLRLWSSFSSSDPYSPFNFQAPLRTQGPAEAPSGAQTQGKKASPTPRPALASEYQRKEAEERLDSGFSELSRTQSCSVSKKVRFSDVIEEFFLGSEDRRGPWEELARDRCRFLRRCQEVEQSISFVLQPQHRRSVQQRMEASYLLDHEELQRSSSD</sequence>
<organism evidence="4 5">
    <name type="scientific">Acanthochromis polyacanthus</name>
    <name type="common">spiny chromis</name>
    <dbReference type="NCBI Taxonomy" id="80966"/>
    <lineage>
        <taxon>Eukaryota</taxon>
        <taxon>Metazoa</taxon>
        <taxon>Chordata</taxon>
        <taxon>Craniata</taxon>
        <taxon>Vertebrata</taxon>
        <taxon>Euteleostomi</taxon>
        <taxon>Actinopterygii</taxon>
        <taxon>Neopterygii</taxon>
        <taxon>Teleostei</taxon>
        <taxon>Neoteleostei</taxon>
        <taxon>Acanthomorphata</taxon>
        <taxon>Ovalentaria</taxon>
        <taxon>Pomacentridae</taxon>
        <taxon>Acanthochromis</taxon>
    </lineage>
</organism>
<feature type="compositionally biased region" description="Low complexity" evidence="2">
    <location>
        <begin position="423"/>
        <end position="432"/>
    </location>
</feature>
<feature type="compositionally biased region" description="Low complexity" evidence="2">
    <location>
        <begin position="439"/>
        <end position="469"/>
    </location>
</feature>
<feature type="compositionally biased region" description="Low complexity" evidence="2">
    <location>
        <begin position="9"/>
        <end position="28"/>
    </location>
</feature>
<accession>A0A3Q1HCR6</accession>
<feature type="region of interest" description="Disordered" evidence="2">
    <location>
        <begin position="1"/>
        <end position="28"/>
    </location>
</feature>
<dbReference type="GO" id="GO:0034976">
    <property type="term" value="P:response to endoplasmic reticulum stress"/>
    <property type="evidence" value="ECO:0007669"/>
    <property type="project" value="TreeGrafter"/>
</dbReference>
<reference evidence="4" key="1">
    <citation type="submission" date="2025-08" db="UniProtKB">
        <authorList>
            <consortium name="Ensembl"/>
        </authorList>
    </citation>
    <scope>IDENTIFICATION</scope>
</reference>
<evidence type="ECO:0000313" key="4">
    <source>
        <dbReference type="Ensembl" id="ENSAPOP00000026585.1"/>
    </source>
</evidence>
<keyword evidence="5" id="KW-1185">Reference proteome</keyword>
<dbReference type="Proteomes" id="UP000257200">
    <property type="component" value="Unplaced"/>
</dbReference>
<feature type="region of interest" description="Disordered" evidence="2">
    <location>
        <begin position="356"/>
        <end position="476"/>
    </location>
</feature>
<feature type="domain" description="Protein phosphatase 1 regulatory subunit 15A/B C-terminal" evidence="3">
    <location>
        <begin position="394"/>
        <end position="613"/>
    </location>
</feature>
<dbReference type="PANTHER" id="PTHR16489:SF11">
    <property type="entry name" value="PROTEIN PHOSPHATASE 1 REGULATORY SUBUNIT 15B"/>
    <property type="match status" value="1"/>
</dbReference>
<proteinExistence type="inferred from homology"/>
<feature type="compositionally biased region" description="Low complexity" evidence="2">
    <location>
        <begin position="374"/>
        <end position="383"/>
    </location>
</feature>
<dbReference type="GO" id="GO:0019888">
    <property type="term" value="F:protein phosphatase regulator activity"/>
    <property type="evidence" value="ECO:0007669"/>
    <property type="project" value="TreeGrafter"/>
</dbReference>
<dbReference type="GO" id="GO:0000164">
    <property type="term" value="C:protein phosphatase type 1 complex"/>
    <property type="evidence" value="ECO:0007669"/>
    <property type="project" value="TreeGrafter"/>
</dbReference>
<dbReference type="GO" id="GO:0051246">
    <property type="term" value="P:regulation of protein metabolic process"/>
    <property type="evidence" value="ECO:0007669"/>
    <property type="project" value="UniProtKB-ARBA"/>
</dbReference>
<evidence type="ECO:0000256" key="2">
    <source>
        <dbReference type="SAM" id="MobiDB-lite"/>
    </source>
</evidence>
<reference evidence="4" key="2">
    <citation type="submission" date="2025-09" db="UniProtKB">
        <authorList>
            <consortium name="Ensembl"/>
        </authorList>
    </citation>
    <scope>IDENTIFICATION</scope>
</reference>
<feature type="compositionally biased region" description="Acidic residues" evidence="2">
    <location>
        <begin position="384"/>
        <end position="396"/>
    </location>
</feature>
<feature type="compositionally biased region" description="Acidic residues" evidence="2">
    <location>
        <begin position="356"/>
        <end position="373"/>
    </location>
</feature>
<evidence type="ECO:0000313" key="5">
    <source>
        <dbReference type="Proteomes" id="UP000257200"/>
    </source>
</evidence>
<dbReference type="InterPro" id="IPR051254">
    <property type="entry name" value="PPP1R15"/>
</dbReference>
<dbReference type="InterPro" id="IPR019523">
    <property type="entry name" value="Prot_Pase1_reg-su15A/B_C"/>
</dbReference>
<dbReference type="GeneTree" id="ENSGT00940000154404"/>
<feature type="region of interest" description="Disordered" evidence="2">
    <location>
        <begin position="491"/>
        <end position="547"/>
    </location>
</feature>
<dbReference type="InParanoid" id="A0A3Q1HCR6"/>
<feature type="compositionally biased region" description="Polar residues" evidence="2">
    <location>
        <begin position="413"/>
        <end position="422"/>
    </location>
</feature>
<evidence type="ECO:0000259" key="3">
    <source>
        <dbReference type="Pfam" id="PF10488"/>
    </source>
</evidence>
<name>A0A3Q1HCR6_9TELE</name>
<feature type="compositionally biased region" description="Basic and acidic residues" evidence="2">
    <location>
        <begin position="529"/>
        <end position="539"/>
    </location>
</feature>
<dbReference type="Ensembl" id="ENSAPOT00000003339.1">
    <property type="protein sequence ID" value="ENSAPOP00000026585.1"/>
    <property type="gene ID" value="ENSAPOG00000010512.1"/>
</dbReference>
<dbReference type="GO" id="GO:0005783">
    <property type="term" value="C:endoplasmic reticulum"/>
    <property type="evidence" value="ECO:0007669"/>
    <property type="project" value="TreeGrafter"/>
</dbReference>
<dbReference type="PANTHER" id="PTHR16489">
    <property type="entry name" value="GH11727P"/>
    <property type="match status" value="1"/>
</dbReference>